<accession>A0A6A3L9B9</accession>
<feature type="compositionally biased region" description="Polar residues" evidence="1">
    <location>
        <begin position="47"/>
        <end position="60"/>
    </location>
</feature>
<dbReference type="EMBL" id="QXGB01000388">
    <property type="protein sequence ID" value="KAE9216888.1"/>
    <property type="molecule type" value="Genomic_DNA"/>
</dbReference>
<keyword evidence="4" id="KW-1185">Reference proteome</keyword>
<name>A0A6A3L9B9_9STRA</name>
<sequence length="86" mass="8991">MQLMRRRRKQRWDGDVVCQNCHAAAGRSGAHGGVRPPLSPPEKDVGASNTSGVRSDGSASSCDDICLRTIDEIDLNAGGLGLGGTK</sequence>
<dbReference type="Proteomes" id="UP000460718">
    <property type="component" value="Unassembled WGS sequence"/>
</dbReference>
<evidence type="ECO:0000313" key="4">
    <source>
        <dbReference type="Proteomes" id="UP000433483"/>
    </source>
</evidence>
<dbReference type="EMBL" id="QXFW01000371">
    <property type="protein sequence ID" value="KAE9014417.1"/>
    <property type="molecule type" value="Genomic_DNA"/>
</dbReference>
<evidence type="ECO:0000313" key="3">
    <source>
        <dbReference type="EMBL" id="KAE9216888.1"/>
    </source>
</evidence>
<feature type="region of interest" description="Disordered" evidence="1">
    <location>
        <begin position="26"/>
        <end position="60"/>
    </location>
</feature>
<gene>
    <name evidence="3" type="ORF">PF005_g8870</name>
    <name evidence="2" type="ORF">PF011_g8063</name>
</gene>
<reference evidence="2 5" key="1">
    <citation type="submission" date="2018-09" db="EMBL/GenBank/DDBJ databases">
        <title>Genomic investigation of the strawberry pathogen Phytophthora fragariae indicates pathogenicity is determined by transcriptional variation in three key races.</title>
        <authorList>
            <person name="Adams T.M."/>
            <person name="Armitage A.D."/>
            <person name="Sobczyk M.K."/>
            <person name="Bates H.J."/>
            <person name="Dunwell J.M."/>
            <person name="Nellist C.F."/>
            <person name="Harrison R.J."/>
        </authorList>
    </citation>
    <scope>NUCLEOTIDE SEQUENCE [LARGE SCALE GENOMIC DNA]</scope>
    <source>
        <strain evidence="3 4">NOV-27</strain>
        <strain evidence="2 5">SCRP245</strain>
    </source>
</reference>
<dbReference type="Proteomes" id="UP000433483">
    <property type="component" value="Unassembled WGS sequence"/>
</dbReference>
<dbReference type="AlphaFoldDB" id="A0A6A3L9B9"/>
<evidence type="ECO:0000313" key="5">
    <source>
        <dbReference type="Proteomes" id="UP000460718"/>
    </source>
</evidence>
<evidence type="ECO:0000256" key="1">
    <source>
        <dbReference type="SAM" id="MobiDB-lite"/>
    </source>
</evidence>
<comment type="caution">
    <text evidence="2">The sequence shown here is derived from an EMBL/GenBank/DDBJ whole genome shotgun (WGS) entry which is preliminary data.</text>
</comment>
<evidence type="ECO:0000313" key="2">
    <source>
        <dbReference type="EMBL" id="KAE9014417.1"/>
    </source>
</evidence>
<organism evidence="2 5">
    <name type="scientific">Phytophthora fragariae</name>
    <dbReference type="NCBI Taxonomy" id="53985"/>
    <lineage>
        <taxon>Eukaryota</taxon>
        <taxon>Sar</taxon>
        <taxon>Stramenopiles</taxon>
        <taxon>Oomycota</taxon>
        <taxon>Peronosporomycetes</taxon>
        <taxon>Peronosporales</taxon>
        <taxon>Peronosporaceae</taxon>
        <taxon>Phytophthora</taxon>
    </lineage>
</organism>
<proteinExistence type="predicted"/>
<protein>
    <submittedName>
        <fullName evidence="2">Uncharacterized protein</fullName>
    </submittedName>
</protein>